<keyword evidence="5" id="KW-0687">Ribonucleoprotein</keyword>
<dbReference type="OrthoDB" id="19619at2759"/>
<proteinExistence type="inferred from homology"/>
<accession>A0A2G5BBF2</accession>
<keyword evidence="3" id="KW-0689">Ribosomal protein</keyword>
<dbReference type="STRING" id="763665.A0A2G5BBF2"/>
<protein>
    <recommendedName>
        <fullName evidence="7">Large ribosomal subunit protein mL45</fullName>
    </recommendedName>
    <alternativeName>
        <fullName evidence="8">39S ribosomal protein L45, mitochondrial</fullName>
    </alternativeName>
</protein>
<dbReference type="AlphaFoldDB" id="A0A2G5BBF2"/>
<gene>
    <name evidence="10" type="ORF">COEREDRAFT_28040</name>
</gene>
<keyword evidence="11" id="KW-1185">Reference proteome</keyword>
<evidence type="ECO:0000256" key="2">
    <source>
        <dbReference type="ARBA" id="ARBA00022946"/>
    </source>
</evidence>
<dbReference type="InterPro" id="IPR051975">
    <property type="entry name" value="mtLSU_mL45"/>
</dbReference>
<evidence type="ECO:0000313" key="11">
    <source>
        <dbReference type="Proteomes" id="UP000242474"/>
    </source>
</evidence>
<dbReference type="GO" id="GO:0005840">
    <property type="term" value="C:ribosome"/>
    <property type="evidence" value="ECO:0007669"/>
    <property type="project" value="UniProtKB-KW"/>
</dbReference>
<dbReference type="Proteomes" id="UP000242474">
    <property type="component" value="Unassembled WGS sequence"/>
</dbReference>
<evidence type="ECO:0000256" key="1">
    <source>
        <dbReference type="ARBA" id="ARBA00004173"/>
    </source>
</evidence>
<evidence type="ECO:0000256" key="4">
    <source>
        <dbReference type="ARBA" id="ARBA00023128"/>
    </source>
</evidence>
<reference evidence="10 11" key="1">
    <citation type="journal article" date="2015" name="Genome Biol. Evol.">
        <title>Phylogenomic analyses indicate that early fungi evolved digesting cell walls of algal ancestors of land plants.</title>
        <authorList>
            <person name="Chang Y."/>
            <person name="Wang S."/>
            <person name="Sekimoto S."/>
            <person name="Aerts A.L."/>
            <person name="Choi C."/>
            <person name="Clum A."/>
            <person name="LaButti K.M."/>
            <person name="Lindquist E.A."/>
            <person name="Yee Ngan C."/>
            <person name="Ohm R.A."/>
            <person name="Salamov A.A."/>
            <person name="Grigoriev I.V."/>
            <person name="Spatafora J.W."/>
            <person name="Berbee M.L."/>
        </authorList>
    </citation>
    <scope>NUCLEOTIDE SEQUENCE [LARGE SCALE GENOMIC DNA]</scope>
    <source>
        <strain evidence="10 11">NRRL 1564</strain>
    </source>
</reference>
<dbReference type="Pfam" id="PF04280">
    <property type="entry name" value="Tim44"/>
    <property type="match status" value="1"/>
</dbReference>
<keyword evidence="2" id="KW-0809">Transit peptide</keyword>
<dbReference type="Gene3D" id="3.10.450.240">
    <property type="match status" value="1"/>
</dbReference>
<sequence>IQEFGLFSEYIPRPWAESPSLFTKAGLLSLNERIGEGVRSFFGLANVKFRLPGWKKDIFAIQAEELYNTMNEAYARGDVKLLKEICSPEMYAKLKREITNHNRVFDWQLVSSLRAPEIAHIRCARFASGYMFAQVVVRVDQKQKVTLHSKGAEPVSKTMNVIEYLVFQRQITEDSSPWWITGKLKTP</sequence>
<evidence type="ECO:0000256" key="7">
    <source>
        <dbReference type="ARBA" id="ARBA00039448"/>
    </source>
</evidence>
<dbReference type="PANTHER" id="PTHR28554:SF1">
    <property type="entry name" value="LARGE RIBOSOMAL SUBUNIT PROTEIN ML45"/>
    <property type="match status" value="1"/>
</dbReference>
<dbReference type="SUPFAM" id="SSF54427">
    <property type="entry name" value="NTF2-like"/>
    <property type="match status" value="1"/>
</dbReference>
<comment type="similarity">
    <text evidence="6">Belongs to the mitochondrion-specific ribosomal protein mL45 family.</text>
</comment>
<dbReference type="GO" id="GO:0005739">
    <property type="term" value="C:mitochondrion"/>
    <property type="evidence" value="ECO:0007669"/>
    <property type="project" value="UniProtKB-SubCell"/>
</dbReference>
<evidence type="ECO:0000256" key="8">
    <source>
        <dbReference type="ARBA" id="ARBA00043031"/>
    </source>
</evidence>
<evidence type="ECO:0000256" key="3">
    <source>
        <dbReference type="ARBA" id="ARBA00022980"/>
    </source>
</evidence>
<evidence type="ECO:0000313" key="10">
    <source>
        <dbReference type="EMBL" id="PIA16348.1"/>
    </source>
</evidence>
<dbReference type="EMBL" id="KZ303500">
    <property type="protein sequence ID" value="PIA16348.1"/>
    <property type="molecule type" value="Genomic_DNA"/>
</dbReference>
<comment type="subcellular location">
    <subcellularLocation>
        <location evidence="1">Mitochondrion</location>
    </subcellularLocation>
</comment>
<evidence type="ECO:0000256" key="6">
    <source>
        <dbReference type="ARBA" id="ARBA00038073"/>
    </source>
</evidence>
<organism evidence="10 11">
    <name type="scientific">Coemansia reversa (strain ATCC 12441 / NRRL 1564)</name>
    <dbReference type="NCBI Taxonomy" id="763665"/>
    <lineage>
        <taxon>Eukaryota</taxon>
        <taxon>Fungi</taxon>
        <taxon>Fungi incertae sedis</taxon>
        <taxon>Zoopagomycota</taxon>
        <taxon>Kickxellomycotina</taxon>
        <taxon>Kickxellomycetes</taxon>
        <taxon>Kickxellales</taxon>
        <taxon>Kickxellaceae</taxon>
        <taxon>Coemansia</taxon>
    </lineage>
</organism>
<keyword evidence="4" id="KW-0496">Mitochondrion</keyword>
<feature type="non-terminal residue" evidence="10">
    <location>
        <position position="187"/>
    </location>
</feature>
<evidence type="ECO:0000259" key="9">
    <source>
        <dbReference type="SMART" id="SM00978"/>
    </source>
</evidence>
<dbReference type="SMART" id="SM00978">
    <property type="entry name" value="Tim44"/>
    <property type="match status" value="1"/>
</dbReference>
<dbReference type="GO" id="GO:1990904">
    <property type="term" value="C:ribonucleoprotein complex"/>
    <property type="evidence" value="ECO:0007669"/>
    <property type="project" value="UniProtKB-KW"/>
</dbReference>
<feature type="domain" description="Tim44-like" evidence="9">
    <location>
        <begin position="40"/>
        <end position="185"/>
    </location>
</feature>
<dbReference type="PANTHER" id="PTHR28554">
    <property type="entry name" value="39S RIBOSOMAL PROTEIN L45, MITOCHONDRIAL"/>
    <property type="match status" value="1"/>
</dbReference>
<dbReference type="InterPro" id="IPR032710">
    <property type="entry name" value="NTF2-like_dom_sf"/>
</dbReference>
<dbReference type="InterPro" id="IPR007379">
    <property type="entry name" value="Tim44-like_dom"/>
</dbReference>
<evidence type="ECO:0000256" key="5">
    <source>
        <dbReference type="ARBA" id="ARBA00023274"/>
    </source>
</evidence>
<feature type="non-terminal residue" evidence="10">
    <location>
        <position position="1"/>
    </location>
</feature>
<name>A0A2G5BBF2_COERN</name>